<protein>
    <recommendedName>
        <fullName evidence="1">DUF2134 domain-containing protein</fullName>
    </recommendedName>
</protein>
<dbReference type="OrthoDB" id="7630116at2"/>
<evidence type="ECO:0000259" key="1">
    <source>
        <dbReference type="Pfam" id="PF09977"/>
    </source>
</evidence>
<accession>A0A3S4CD31</accession>
<evidence type="ECO:0000313" key="3">
    <source>
        <dbReference type="Proteomes" id="UP000268844"/>
    </source>
</evidence>
<name>A0A3S4CD31_9HYPH</name>
<reference evidence="2 3" key="1">
    <citation type="submission" date="2018-12" db="EMBL/GenBank/DDBJ databases">
        <authorList>
            <person name="Criscuolo A."/>
        </authorList>
    </citation>
    <scope>NUCLEOTIDE SEQUENCE [LARGE SCALE GENOMIC DNA]</scope>
    <source>
        <strain evidence="2">ACIP1116281</strain>
    </source>
</reference>
<dbReference type="AlphaFoldDB" id="A0A3S4CD31"/>
<keyword evidence="3" id="KW-1185">Reference proteome</keyword>
<evidence type="ECO:0000313" key="2">
    <source>
        <dbReference type="EMBL" id="VDS04394.1"/>
    </source>
</evidence>
<proteinExistence type="predicted"/>
<dbReference type="Proteomes" id="UP000268844">
    <property type="component" value="Unassembled WGS sequence"/>
</dbReference>
<dbReference type="RefSeq" id="WP_126149969.1">
    <property type="nucleotide sequence ID" value="NZ_JBHTMH010000003.1"/>
</dbReference>
<gene>
    <name evidence="2" type="ORF">DEVEQU_01529</name>
</gene>
<sequence>MTIRRFWADQRGNFALLFAMAFVVSIGAAAVAVDSASLYYERRAVQASVDLAAMTAAGNPAEAQRLAQLVMVDAGMLPADSRAGLSVVTGRYLADVHRPIEQRFTPGATPINAVQVSFEKPGTLYFGRAFTTSPQIAATALAAFTPEVSFALGTRLASLNQGVANGLLSALLGTNVSLSVMDYNALAGARVDALRFLGALGQQLDIEAGSYVDVLNMRARSGQIAAALADITTGPVHQVLNVLSNGGRGTEVPVGKILDMGILGSRELGGGSSAGVSLSALEVLMAAARLSDGQKQVGLNLGANVPNLTSLRLDLAIGEVPQGSGWARVGERGATVRSSQLRLKIVAQLLGGAVLLNAGVRVPILLEVAHAEAQVSAIACPTADNRNGSAVIAVRPGVLKLTLGDASDEQLRNFGQPLYPARAKLIDVLLLKVSGAAQVEVAQTDSIMLNFSSQEIGAGATKTARTRTMVTSLMTSLFNSLDLRIDVGPLLVPLTLLEGAVRALITPLGPTLDMTLAGVFSTLGLGLGEADVKVFGVRCTAPALVR</sequence>
<dbReference type="EMBL" id="UZWD01000022">
    <property type="protein sequence ID" value="VDS04394.1"/>
    <property type="molecule type" value="Genomic_DNA"/>
</dbReference>
<feature type="domain" description="DUF2134" evidence="1">
    <location>
        <begin position="59"/>
        <end position="142"/>
    </location>
</feature>
<dbReference type="InterPro" id="IPR018705">
    <property type="entry name" value="DUF2134_membrane"/>
</dbReference>
<dbReference type="Pfam" id="PF09977">
    <property type="entry name" value="Tad_C"/>
    <property type="match status" value="1"/>
</dbReference>
<organism evidence="2 3">
    <name type="scientific">Devosia equisanguinis</name>
    <dbReference type="NCBI Taxonomy" id="2490941"/>
    <lineage>
        <taxon>Bacteria</taxon>
        <taxon>Pseudomonadati</taxon>
        <taxon>Pseudomonadota</taxon>
        <taxon>Alphaproteobacteria</taxon>
        <taxon>Hyphomicrobiales</taxon>
        <taxon>Devosiaceae</taxon>
        <taxon>Devosia</taxon>
    </lineage>
</organism>